<proteinExistence type="predicted"/>
<evidence type="ECO:0000313" key="2">
    <source>
        <dbReference type="Proteomes" id="UP000290289"/>
    </source>
</evidence>
<gene>
    <name evidence="1" type="ORF">DVH24_036750</name>
</gene>
<protein>
    <submittedName>
        <fullName evidence="1">Uncharacterized protein</fullName>
    </submittedName>
</protein>
<dbReference type="EMBL" id="RDQH01000338">
    <property type="protein sequence ID" value="RXH82409.1"/>
    <property type="molecule type" value="Genomic_DNA"/>
</dbReference>
<organism evidence="1 2">
    <name type="scientific">Malus domestica</name>
    <name type="common">Apple</name>
    <name type="synonym">Pyrus malus</name>
    <dbReference type="NCBI Taxonomy" id="3750"/>
    <lineage>
        <taxon>Eukaryota</taxon>
        <taxon>Viridiplantae</taxon>
        <taxon>Streptophyta</taxon>
        <taxon>Embryophyta</taxon>
        <taxon>Tracheophyta</taxon>
        <taxon>Spermatophyta</taxon>
        <taxon>Magnoliopsida</taxon>
        <taxon>eudicotyledons</taxon>
        <taxon>Gunneridae</taxon>
        <taxon>Pentapetalae</taxon>
        <taxon>rosids</taxon>
        <taxon>fabids</taxon>
        <taxon>Rosales</taxon>
        <taxon>Rosaceae</taxon>
        <taxon>Amygdaloideae</taxon>
        <taxon>Maleae</taxon>
        <taxon>Malus</taxon>
    </lineage>
</organism>
<name>A0A498IH51_MALDO</name>
<evidence type="ECO:0000313" key="1">
    <source>
        <dbReference type="EMBL" id="RXH82409.1"/>
    </source>
</evidence>
<dbReference type="AlphaFoldDB" id="A0A498IH51"/>
<accession>A0A498IH51</accession>
<sequence>MTCKTRRAPLTENRAKFWMQNEASSAHENKTGYVAQIDASPTHGKQGWHCAHQNDAGSVDAKRGGALTCNNADTSHAKRGEPMHTR</sequence>
<comment type="caution">
    <text evidence="1">The sequence shown here is derived from an EMBL/GenBank/DDBJ whole genome shotgun (WGS) entry which is preliminary data.</text>
</comment>
<keyword evidence="2" id="KW-1185">Reference proteome</keyword>
<reference evidence="1 2" key="1">
    <citation type="submission" date="2018-10" db="EMBL/GenBank/DDBJ databases">
        <title>A high-quality apple genome assembly.</title>
        <authorList>
            <person name="Hu J."/>
        </authorList>
    </citation>
    <scope>NUCLEOTIDE SEQUENCE [LARGE SCALE GENOMIC DNA]</scope>
    <source>
        <strain evidence="2">cv. HFTH1</strain>
        <tissue evidence="1">Young leaf</tissue>
    </source>
</reference>
<dbReference type="Proteomes" id="UP000290289">
    <property type="component" value="Chromosome 12"/>
</dbReference>